<proteinExistence type="inferred from homology"/>
<feature type="chain" id="PRO_5039506776" description="Periplasmic binding protein domain-containing protein" evidence="4">
    <location>
        <begin position="20"/>
        <end position="325"/>
    </location>
</feature>
<dbReference type="InterPro" id="IPR028082">
    <property type="entry name" value="Peripla_BP_I"/>
</dbReference>
<keyword evidence="3 4" id="KW-0732">Signal</keyword>
<evidence type="ECO:0000313" key="7">
    <source>
        <dbReference type="Proteomes" id="UP000063781"/>
    </source>
</evidence>
<evidence type="ECO:0000259" key="5">
    <source>
        <dbReference type="Pfam" id="PF13407"/>
    </source>
</evidence>
<evidence type="ECO:0000256" key="4">
    <source>
        <dbReference type="SAM" id="SignalP"/>
    </source>
</evidence>
<dbReference type="RefSeq" id="WP_067633263.1">
    <property type="nucleotide sequence ID" value="NZ_CP013213.1"/>
</dbReference>
<accession>A0A120JTV0</accession>
<dbReference type="EMBL" id="CP013213">
    <property type="protein sequence ID" value="AMC93975.1"/>
    <property type="molecule type" value="Genomic_DNA"/>
</dbReference>
<name>A0A120JTV0_9FIRM</name>
<evidence type="ECO:0000313" key="6">
    <source>
        <dbReference type="EMBL" id="AMC93975.1"/>
    </source>
</evidence>
<dbReference type="AlphaFoldDB" id="A0A120JTV0"/>
<dbReference type="Gene3D" id="3.40.50.2300">
    <property type="match status" value="2"/>
</dbReference>
<dbReference type="PROSITE" id="PS51257">
    <property type="entry name" value="PROKAR_LIPOPROTEIN"/>
    <property type="match status" value="1"/>
</dbReference>
<dbReference type="PANTHER" id="PTHR46847:SF1">
    <property type="entry name" value="D-ALLOSE-BINDING PERIPLASMIC PROTEIN-RELATED"/>
    <property type="match status" value="1"/>
</dbReference>
<reference evidence="6 7" key="1">
    <citation type="submission" date="2015-10" db="EMBL/GenBank/DDBJ databases">
        <title>Erysipelothrix larvae sp. LV19 isolated from the larval gut of the rhinoceros beetle, Trypoxylus dichotomus.</title>
        <authorList>
            <person name="Lim S."/>
            <person name="Kim B.-C."/>
        </authorList>
    </citation>
    <scope>NUCLEOTIDE SEQUENCE [LARGE SCALE GENOMIC DNA]</scope>
    <source>
        <strain evidence="6 7">LV19</strain>
    </source>
</reference>
<dbReference type="PANTHER" id="PTHR46847">
    <property type="entry name" value="D-ALLOSE-BINDING PERIPLASMIC PROTEIN-RELATED"/>
    <property type="match status" value="1"/>
</dbReference>
<keyword evidence="7" id="KW-1185">Reference proteome</keyword>
<dbReference type="STRING" id="1514105.AOC36_08240"/>
<dbReference type="OrthoDB" id="9769193at2"/>
<dbReference type="SUPFAM" id="SSF53822">
    <property type="entry name" value="Periplasmic binding protein-like I"/>
    <property type="match status" value="1"/>
</dbReference>
<organism evidence="6 7">
    <name type="scientific">Erysipelothrix larvae</name>
    <dbReference type="NCBI Taxonomy" id="1514105"/>
    <lineage>
        <taxon>Bacteria</taxon>
        <taxon>Bacillati</taxon>
        <taxon>Bacillota</taxon>
        <taxon>Erysipelotrichia</taxon>
        <taxon>Erysipelotrichales</taxon>
        <taxon>Erysipelotrichaceae</taxon>
        <taxon>Erysipelothrix</taxon>
    </lineage>
</organism>
<dbReference type="KEGG" id="erl:AOC36_08240"/>
<evidence type="ECO:0000256" key="2">
    <source>
        <dbReference type="ARBA" id="ARBA00007639"/>
    </source>
</evidence>
<evidence type="ECO:0000256" key="3">
    <source>
        <dbReference type="ARBA" id="ARBA00022729"/>
    </source>
</evidence>
<dbReference type="Proteomes" id="UP000063781">
    <property type="component" value="Chromosome"/>
</dbReference>
<sequence length="325" mass="35771">MKRLLSVLLIVLVAVGLTACGSQGDTNDGKKSIVVMTPNATHGFTGQSVSDAQTGTKKLAEENDMDYKVVTSANATEQAAQVAQIVAEAPDIVVLWPHDDTLKSAAQAFVDAKIPVVIYDRLLDGFDQVSEVMGDNVEIGRQTGLYFNNYFKNELEDSSVESINYIEFLGDNSSVPRQRSEGFAETIDGKFKKLNEWSTDWQRSNGQKFMEEFMGTPEFETLDAIFTHDAEVALGILTALEGYTGTHKVKIVSAVSEPKELLGKIQYYADQGIDVVTYTFNPNMVVESVRIAIDYLNGKDVPAQYLIPTKAVDKTNYSEFEGWGS</sequence>
<gene>
    <name evidence="6" type="ORF">AOC36_08240</name>
</gene>
<feature type="domain" description="Periplasmic binding protein" evidence="5">
    <location>
        <begin position="33"/>
        <end position="299"/>
    </location>
</feature>
<comment type="similarity">
    <text evidence="2">Belongs to the bacterial solute-binding protein 2 family.</text>
</comment>
<evidence type="ECO:0000256" key="1">
    <source>
        <dbReference type="ARBA" id="ARBA00004196"/>
    </source>
</evidence>
<dbReference type="GO" id="GO:0030246">
    <property type="term" value="F:carbohydrate binding"/>
    <property type="evidence" value="ECO:0007669"/>
    <property type="project" value="UniProtKB-ARBA"/>
</dbReference>
<dbReference type="GO" id="GO:0030313">
    <property type="term" value="C:cell envelope"/>
    <property type="evidence" value="ECO:0007669"/>
    <property type="project" value="UniProtKB-SubCell"/>
</dbReference>
<comment type="subcellular location">
    <subcellularLocation>
        <location evidence="1">Cell envelope</location>
    </subcellularLocation>
</comment>
<feature type="signal peptide" evidence="4">
    <location>
        <begin position="1"/>
        <end position="19"/>
    </location>
</feature>
<dbReference type="InterPro" id="IPR025997">
    <property type="entry name" value="SBP_2_dom"/>
</dbReference>
<dbReference type="Pfam" id="PF13407">
    <property type="entry name" value="Peripla_BP_4"/>
    <property type="match status" value="1"/>
</dbReference>
<protein>
    <recommendedName>
        <fullName evidence="5">Periplasmic binding protein domain-containing protein</fullName>
    </recommendedName>
</protein>